<keyword evidence="3" id="KW-1185">Reference proteome</keyword>
<comment type="caution">
    <text evidence="2">The sequence shown here is derived from an EMBL/GenBank/DDBJ whole genome shotgun (WGS) entry which is preliminary data.</text>
</comment>
<accession>A0A8J2PE57</accession>
<dbReference type="InterPro" id="IPR001283">
    <property type="entry name" value="CRISP-related"/>
</dbReference>
<organism evidence="2 3">
    <name type="scientific">Allacma fusca</name>
    <dbReference type="NCBI Taxonomy" id="39272"/>
    <lineage>
        <taxon>Eukaryota</taxon>
        <taxon>Metazoa</taxon>
        <taxon>Ecdysozoa</taxon>
        <taxon>Arthropoda</taxon>
        <taxon>Hexapoda</taxon>
        <taxon>Collembola</taxon>
        <taxon>Symphypleona</taxon>
        <taxon>Sminthuridae</taxon>
        <taxon>Allacma</taxon>
    </lineage>
</organism>
<proteinExistence type="predicted"/>
<evidence type="ECO:0000313" key="2">
    <source>
        <dbReference type="EMBL" id="CAG7733896.1"/>
    </source>
</evidence>
<protein>
    <recommendedName>
        <fullName evidence="1">SCP domain-containing protein</fullName>
    </recommendedName>
</protein>
<dbReference type="PANTHER" id="PTHR10334">
    <property type="entry name" value="CYSTEINE-RICH SECRETORY PROTEIN-RELATED"/>
    <property type="match status" value="1"/>
</dbReference>
<sequence length="442" mass="51314">MGNCWSFQSNPEYYPAAVLDAHNYYRAHHLSPPLELDKDLCREASMHANLCAYHKKTLKSRSDKERGENIYSHAGKDAEGKEIKDSELWTHCYRAVNSWYESIQYHSFSESWKNNVKSHPLCYMLWKESRILGVGFARTIDQDKRKRITYIVCLYEPIPNPQKIGENVLIPAANLLPADKINERENEPEKKSRQKIKEVITYELREGWGFKDDLSNATDWKDYFSKNPWALKAFNDYVKNEYQRRAQLILKSLLKQGDNKGSAQTGHTGRRMRRAMEPINSERPRHELIAALVAASEKEIVKPENEGFWLQCLRTIFHSENYFIYLHLKVILLNLLTVHLVLTDTSLQGIATRRHMSLPATEKDTLESSGESMAAREEKAQQEYGAIQAAVDKIVERNERDMNDLNNRADNLEHLTDEAGFERMPLLGRKSSWRKYCCCVIL</sequence>
<reference evidence="2" key="1">
    <citation type="submission" date="2021-06" db="EMBL/GenBank/DDBJ databases">
        <authorList>
            <person name="Hodson N. C."/>
            <person name="Mongue J. A."/>
            <person name="Jaron S. K."/>
        </authorList>
    </citation>
    <scope>NUCLEOTIDE SEQUENCE</scope>
</reference>
<evidence type="ECO:0000259" key="1">
    <source>
        <dbReference type="SMART" id="SM00198"/>
    </source>
</evidence>
<dbReference type="OrthoDB" id="337038at2759"/>
<dbReference type="InterPro" id="IPR014044">
    <property type="entry name" value="CAP_dom"/>
</dbReference>
<dbReference type="AlphaFoldDB" id="A0A8J2PE57"/>
<dbReference type="SMART" id="SM00198">
    <property type="entry name" value="SCP"/>
    <property type="match status" value="1"/>
</dbReference>
<evidence type="ECO:0000313" key="3">
    <source>
        <dbReference type="Proteomes" id="UP000708208"/>
    </source>
</evidence>
<dbReference type="Proteomes" id="UP000708208">
    <property type="component" value="Unassembled WGS sequence"/>
</dbReference>
<gene>
    <name evidence="2" type="ORF">AFUS01_LOCUS22315</name>
</gene>
<feature type="domain" description="SCP" evidence="1">
    <location>
        <begin position="13"/>
        <end position="163"/>
    </location>
</feature>
<name>A0A8J2PE57_9HEXA</name>
<dbReference type="Pfam" id="PF00188">
    <property type="entry name" value="CAP"/>
    <property type="match status" value="1"/>
</dbReference>
<dbReference type="EMBL" id="CAJVCH010258756">
    <property type="protein sequence ID" value="CAG7733896.1"/>
    <property type="molecule type" value="Genomic_DNA"/>
</dbReference>